<accession>X0GXZ7</accession>
<name>X0GXZ7_FUSOX</name>
<organism evidence="1">
    <name type="scientific">Fusarium oxysporum f. sp. conglutinans race 2 54008</name>
    <dbReference type="NCBI Taxonomy" id="1089457"/>
    <lineage>
        <taxon>Eukaryota</taxon>
        <taxon>Fungi</taxon>
        <taxon>Dikarya</taxon>
        <taxon>Ascomycota</taxon>
        <taxon>Pezizomycotina</taxon>
        <taxon>Sordariomycetes</taxon>
        <taxon>Hypocreomycetidae</taxon>
        <taxon>Hypocreales</taxon>
        <taxon>Nectriaceae</taxon>
        <taxon>Fusarium</taxon>
        <taxon>Fusarium oxysporum species complex</taxon>
    </lineage>
</organism>
<protein>
    <submittedName>
        <fullName evidence="1">Uncharacterized protein</fullName>
    </submittedName>
</protein>
<reference evidence="1" key="1">
    <citation type="submission" date="2011-11" db="EMBL/GenBank/DDBJ databases">
        <title>The Genome Sequence of Fusarium oxysporum PHW808.</title>
        <authorList>
            <consortium name="The Broad Institute Genome Sequencing Platform"/>
            <person name="Ma L.-J."/>
            <person name="Gale L.R."/>
            <person name="Schwartz D.C."/>
            <person name="Zhou S."/>
            <person name="Corby-Kistler H."/>
            <person name="Young S.K."/>
            <person name="Zeng Q."/>
            <person name="Gargeya S."/>
            <person name="Fitzgerald M."/>
            <person name="Haas B."/>
            <person name="Abouelleil A."/>
            <person name="Alvarado L."/>
            <person name="Arachchi H.M."/>
            <person name="Berlin A."/>
            <person name="Brown A."/>
            <person name="Chapman S.B."/>
            <person name="Chen Z."/>
            <person name="Dunbar C."/>
            <person name="Freedman E."/>
            <person name="Gearin G."/>
            <person name="Goldberg J."/>
            <person name="Griggs A."/>
            <person name="Gujja S."/>
            <person name="Heiman D."/>
            <person name="Howarth C."/>
            <person name="Larson L."/>
            <person name="Lui A."/>
            <person name="MacDonald P.J.P."/>
            <person name="Montmayeur A."/>
            <person name="Murphy C."/>
            <person name="Neiman D."/>
            <person name="Pearson M."/>
            <person name="Priest M."/>
            <person name="Roberts A."/>
            <person name="Saif S."/>
            <person name="Shea T."/>
            <person name="Shenoy N."/>
            <person name="Sisk P."/>
            <person name="Stolte C."/>
            <person name="Sykes S."/>
            <person name="Wortman J."/>
            <person name="Nusbaum C."/>
            <person name="Birren B."/>
        </authorList>
    </citation>
    <scope>NUCLEOTIDE SEQUENCE [LARGE SCALE GENOMIC DNA]</scope>
    <source>
        <strain evidence="1">54008</strain>
    </source>
</reference>
<reference evidence="1" key="2">
    <citation type="submission" date="2014-03" db="EMBL/GenBank/DDBJ databases">
        <title>The Genome Annotation of Fusarium oxysporum PHW808.</title>
        <authorList>
            <consortium name="The Broad Institute Genomics Platform"/>
            <person name="Ma L.-J."/>
            <person name="Corby-Kistler H."/>
            <person name="Broz K."/>
            <person name="Gale L.R."/>
            <person name="Jonkers W."/>
            <person name="O'Donnell K."/>
            <person name="Ploetz R."/>
            <person name="Steinberg C."/>
            <person name="Schwartz D.C."/>
            <person name="VanEtten H."/>
            <person name="Zhou S."/>
            <person name="Young S.K."/>
            <person name="Zeng Q."/>
            <person name="Gargeya S."/>
            <person name="Fitzgerald M."/>
            <person name="Abouelleil A."/>
            <person name="Alvarado L."/>
            <person name="Chapman S.B."/>
            <person name="Gainer-Dewar J."/>
            <person name="Goldberg J."/>
            <person name="Griggs A."/>
            <person name="Gujja S."/>
            <person name="Hansen M."/>
            <person name="Howarth C."/>
            <person name="Imamovic A."/>
            <person name="Ireland A."/>
            <person name="Larimer J."/>
            <person name="McCowan C."/>
            <person name="Murphy C."/>
            <person name="Pearson M."/>
            <person name="Poon T.W."/>
            <person name="Priest M."/>
            <person name="Roberts A."/>
            <person name="Saif S."/>
            <person name="Shea T."/>
            <person name="Sykes S."/>
            <person name="Wortman J."/>
            <person name="Nusbaum C."/>
            <person name="Birren B."/>
        </authorList>
    </citation>
    <scope>NUCLEOTIDE SEQUENCE</scope>
    <source>
        <strain evidence="1">54008</strain>
    </source>
</reference>
<evidence type="ECO:0000313" key="1">
    <source>
        <dbReference type="EMBL" id="EXL64711.1"/>
    </source>
</evidence>
<gene>
    <name evidence="1" type="ORF">FOPG_19034</name>
</gene>
<dbReference type="AlphaFoldDB" id="X0GXZ7"/>
<sequence length="107" mass="12416">MKRKLHGQLCWIVTDDFLRIAMRRNRTLLSTLHTWVILGKTAKRKRNIDHWFVLPTMDYWFLVGKGRIEDQIGGVAAHSSPHTRNTDGFHVLNLLSQTTQHPTLSLT</sequence>
<dbReference type="HOGENOM" id="CLU_2210175_0_0_1"/>
<dbReference type="Proteomes" id="UP000030676">
    <property type="component" value="Unassembled WGS sequence"/>
</dbReference>
<proteinExistence type="predicted"/>
<dbReference type="EMBL" id="KK033936">
    <property type="protein sequence ID" value="EXL64711.1"/>
    <property type="molecule type" value="Genomic_DNA"/>
</dbReference>